<keyword evidence="1" id="KW-0324">Glycolysis</keyword>
<dbReference type="GO" id="GO:0006096">
    <property type="term" value="P:glycolytic process"/>
    <property type="evidence" value="ECO:0007669"/>
    <property type="project" value="UniProtKB-UniPathway"/>
</dbReference>
<dbReference type="RefSeq" id="XP_013241643.1">
    <property type="nucleotide sequence ID" value="XM_013386189.1"/>
</dbReference>
<dbReference type="InterPro" id="IPR000771">
    <property type="entry name" value="FBA_II"/>
</dbReference>
<comment type="catalytic activity">
    <reaction evidence="1">
        <text>beta-D-fructose 1,6-bisphosphate = D-glyceraldehyde 3-phosphate + dihydroxyacetone phosphate</text>
        <dbReference type="Rhea" id="RHEA:14729"/>
        <dbReference type="ChEBI" id="CHEBI:32966"/>
        <dbReference type="ChEBI" id="CHEBI:57642"/>
        <dbReference type="ChEBI" id="CHEBI:59776"/>
        <dbReference type="EC" id="4.1.2.13"/>
    </reaction>
</comment>
<dbReference type="GO" id="GO:0004332">
    <property type="term" value="F:fructose-bisphosphate aldolase activity"/>
    <property type="evidence" value="ECO:0007669"/>
    <property type="project" value="UniProtKB-EC"/>
</dbReference>
<protein>
    <recommendedName>
        <fullName evidence="1">Fructose-bisphosphate aldolase</fullName>
        <shortName evidence="1">FBP aldolase</shortName>
        <ecNumber evidence="1">4.1.2.13</ecNumber>
    </recommendedName>
</protein>
<dbReference type="PANTHER" id="PTHR30304">
    <property type="entry name" value="D-TAGATOSE-1,6-BISPHOSPHATE ALDOLASE"/>
    <property type="match status" value="1"/>
</dbReference>
<gene>
    <name evidence="2" type="ORF">K437DRAFT_258342</name>
</gene>
<evidence type="ECO:0000313" key="2">
    <source>
        <dbReference type="EMBL" id="KDN41232.1"/>
    </source>
</evidence>
<proteinExistence type="inferred from homology"/>
<name>A0A066VHN0_TILAU</name>
<dbReference type="HOGENOM" id="CLU_040088_4_1_1"/>
<keyword evidence="1" id="KW-0456">Lyase</keyword>
<dbReference type="InterPro" id="IPR050246">
    <property type="entry name" value="Class_II_FBP_aldolase"/>
</dbReference>
<comment type="similarity">
    <text evidence="1">Belongs to the class II fructose-bisphosphate aldolase family.</text>
</comment>
<sequence length="299" mass="32795">MEALKKNNLTLQILAAAEEGGYGVIAQCVYDIQSVVALVRACESARSPAILQLFPITMRQFGPLFVKYCIDAAHAASVPISVHVDHAQEDEDIKWILEELAEKQHIKVDSIMIDASHADNDESSIKQAKPFVDKAVSLGIAVEVELGRLSGGEGGIKTADEAILTKPEKAKHFLSELQASMLAPCVGNMHGNYPSDPVAFFKLDLLSELDKAVGYKTPSNAHLVLHGTDDLPDHLFTDCIKRGTVKINVNSWTRNPQLNVWAQEIPKQTALPDVYELGMQVFEKNVKRFFDLFGSTGKA</sequence>
<dbReference type="Proteomes" id="UP000027361">
    <property type="component" value="Unassembled WGS sequence"/>
</dbReference>
<evidence type="ECO:0000256" key="1">
    <source>
        <dbReference type="RuleBase" id="RU366023"/>
    </source>
</evidence>
<reference evidence="2 3" key="1">
    <citation type="submission" date="2014-05" db="EMBL/GenBank/DDBJ databases">
        <title>Draft genome sequence of a rare smut relative, Tilletiaria anomala UBC 951.</title>
        <authorList>
            <consortium name="DOE Joint Genome Institute"/>
            <person name="Toome M."/>
            <person name="Kuo A."/>
            <person name="Henrissat B."/>
            <person name="Lipzen A."/>
            <person name="Tritt A."/>
            <person name="Yoshinaga Y."/>
            <person name="Zane M."/>
            <person name="Barry K."/>
            <person name="Grigoriev I.V."/>
            <person name="Spatafora J.W."/>
            <person name="Aimea M.C."/>
        </authorList>
    </citation>
    <scope>NUCLEOTIDE SEQUENCE [LARGE SCALE GENOMIC DNA]</scope>
    <source>
        <strain evidence="2 3">UBC 951</strain>
    </source>
</reference>
<dbReference type="AlphaFoldDB" id="A0A066VHN0"/>
<comment type="function">
    <text evidence="1">Catalyzes the aldol condensation of dihydroxyacetone phosphate (DHAP or glycerone-phosphate) with glyceraldehyde 3-phosphate (G3P) to form fructose 1,6-bisphosphate (FBP) in gluconeogenesis and the reverse reaction in glycolysis.</text>
</comment>
<organism evidence="2 3">
    <name type="scientific">Tilletiaria anomala (strain ATCC 24038 / CBS 436.72 / UBC 951)</name>
    <dbReference type="NCBI Taxonomy" id="1037660"/>
    <lineage>
        <taxon>Eukaryota</taxon>
        <taxon>Fungi</taxon>
        <taxon>Dikarya</taxon>
        <taxon>Basidiomycota</taxon>
        <taxon>Ustilaginomycotina</taxon>
        <taxon>Exobasidiomycetes</taxon>
        <taxon>Georgefischeriales</taxon>
        <taxon>Tilletiariaceae</taxon>
        <taxon>Tilletiaria</taxon>
    </lineage>
</organism>
<dbReference type="GeneID" id="25264948"/>
<dbReference type="GO" id="GO:0008270">
    <property type="term" value="F:zinc ion binding"/>
    <property type="evidence" value="ECO:0007669"/>
    <property type="project" value="UniProtKB-UniRule"/>
</dbReference>
<dbReference type="InterPro" id="IPR013785">
    <property type="entry name" value="Aldolase_TIM"/>
</dbReference>
<dbReference type="PIRSF" id="PIRSF001359">
    <property type="entry name" value="F_bP_aldolase_II"/>
    <property type="match status" value="1"/>
</dbReference>
<dbReference type="SUPFAM" id="SSF51569">
    <property type="entry name" value="Aldolase"/>
    <property type="match status" value="1"/>
</dbReference>
<dbReference type="PANTHER" id="PTHR30304:SF0">
    <property type="entry name" value="D-TAGATOSE-1,6-BISPHOSPHATE ALDOLASE SUBUNIT GATY-RELATED"/>
    <property type="match status" value="1"/>
</dbReference>
<dbReference type="InParanoid" id="A0A066VHN0"/>
<dbReference type="OrthoDB" id="2558351at2759"/>
<dbReference type="EC" id="4.1.2.13" evidence="1"/>
<accession>A0A066VHN0</accession>
<dbReference type="EMBL" id="JMSN01000082">
    <property type="protein sequence ID" value="KDN41232.1"/>
    <property type="molecule type" value="Genomic_DNA"/>
</dbReference>
<comment type="cofactor">
    <cofactor evidence="1">
        <name>Zn(2+)</name>
        <dbReference type="ChEBI" id="CHEBI:29105"/>
    </cofactor>
    <text evidence="1">Binds 2 Zn(2+) ions per subunit. One is catalytic and the other provides a structural contribution.</text>
</comment>
<dbReference type="OMA" id="FCLNAAH"/>
<keyword evidence="1" id="KW-0479">Metal-binding</keyword>
<dbReference type="Gene3D" id="3.20.20.70">
    <property type="entry name" value="Aldolase class I"/>
    <property type="match status" value="1"/>
</dbReference>
<dbReference type="STRING" id="1037660.A0A066VHN0"/>
<keyword evidence="1" id="KW-0862">Zinc</keyword>
<comment type="pathway">
    <text evidence="1">Carbohydrate degradation; glycolysis; D-glyceraldehyde 3-phosphate and glycerone phosphate from D-glucose: step 4/4.</text>
</comment>
<dbReference type="UniPathway" id="UPA00109">
    <property type="reaction ID" value="UER00183"/>
</dbReference>
<evidence type="ECO:0000313" key="3">
    <source>
        <dbReference type="Proteomes" id="UP000027361"/>
    </source>
</evidence>
<keyword evidence="3" id="KW-1185">Reference proteome</keyword>
<comment type="caution">
    <text evidence="2">The sequence shown here is derived from an EMBL/GenBank/DDBJ whole genome shotgun (WGS) entry which is preliminary data.</text>
</comment>
<dbReference type="Pfam" id="PF01116">
    <property type="entry name" value="F_bP_aldolase"/>
    <property type="match status" value="1"/>
</dbReference>